<dbReference type="InterPro" id="IPR001902">
    <property type="entry name" value="SLC26A/SulP_fam"/>
</dbReference>
<evidence type="ECO:0000259" key="7">
    <source>
        <dbReference type="PROSITE" id="PS50801"/>
    </source>
</evidence>
<evidence type="ECO:0000256" key="5">
    <source>
        <dbReference type="SAM" id="MobiDB-lite"/>
    </source>
</evidence>
<dbReference type="GO" id="GO:0008271">
    <property type="term" value="F:secondary active sulfate transmembrane transporter activity"/>
    <property type="evidence" value="ECO:0007669"/>
    <property type="project" value="InterPro"/>
</dbReference>
<dbReference type="NCBIfam" id="TIGR00815">
    <property type="entry name" value="sulP"/>
    <property type="match status" value="1"/>
</dbReference>
<name>A0A9W8H8G0_9FUNG</name>
<proteinExistence type="predicted"/>
<feature type="domain" description="STAS" evidence="7">
    <location>
        <begin position="628"/>
        <end position="753"/>
    </location>
</feature>
<feature type="compositionally biased region" description="Polar residues" evidence="5">
    <location>
        <begin position="64"/>
        <end position="83"/>
    </location>
</feature>
<dbReference type="Proteomes" id="UP001140172">
    <property type="component" value="Unassembled WGS sequence"/>
</dbReference>
<dbReference type="InterPro" id="IPR011547">
    <property type="entry name" value="SLC26A/SulP_dom"/>
</dbReference>
<dbReference type="SUPFAM" id="SSF52091">
    <property type="entry name" value="SpoIIaa-like"/>
    <property type="match status" value="1"/>
</dbReference>
<accession>A0A9W8H8G0</accession>
<dbReference type="PROSITE" id="PS01130">
    <property type="entry name" value="SLC26A"/>
    <property type="match status" value="1"/>
</dbReference>
<feature type="transmembrane region" description="Helical" evidence="6">
    <location>
        <begin position="537"/>
        <end position="567"/>
    </location>
</feature>
<evidence type="ECO:0000256" key="3">
    <source>
        <dbReference type="ARBA" id="ARBA00022989"/>
    </source>
</evidence>
<evidence type="ECO:0000313" key="8">
    <source>
        <dbReference type="EMBL" id="KAJ2778139.1"/>
    </source>
</evidence>
<gene>
    <name evidence="8" type="ORF">GGI15_004268</name>
</gene>
<keyword evidence="2 6" id="KW-0812">Transmembrane</keyword>
<reference evidence="8" key="1">
    <citation type="submission" date="2022-07" db="EMBL/GenBank/DDBJ databases">
        <title>Phylogenomic reconstructions and comparative analyses of Kickxellomycotina fungi.</title>
        <authorList>
            <person name="Reynolds N.K."/>
            <person name="Stajich J.E."/>
            <person name="Barry K."/>
            <person name="Grigoriev I.V."/>
            <person name="Crous P."/>
            <person name="Smith M.E."/>
        </authorList>
    </citation>
    <scope>NUCLEOTIDE SEQUENCE</scope>
    <source>
        <strain evidence="8">BCRC 34489</strain>
    </source>
</reference>
<evidence type="ECO:0000256" key="6">
    <source>
        <dbReference type="SAM" id="Phobius"/>
    </source>
</evidence>
<dbReference type="InterPro" id="IPR002645">
    <property type="entry name" value="STAS_dom"/>
</dbReference>
<dbReference type="Pfam" id="PF00916">
    <property type="entry name" value="Sulfate_transp"/>
    <property type="match status" value="1"/>
</dbReference>
<dbReference type="Pfam" id="PF01740">
    <property type="entry name" value="STAS"/>
    <property type="match status" value="1"/>
</dbReference>
<dbReference type="InterPro" id="IPR036513">
    <property type="entry name" value="STAS_dom_sf"/>
</dbReference>
<feature type="compositionally biased region" description="Basic residues" evidence="5">
    <location>
        <begin position="90"/>
        <end position="99"/>
    </location>
</feature>
<keyword evidence="3 6" id="KW-1133">Transmembrane helix</keyword>
<dbReference type="PANTHER" id="PTHR11814">
    <property type="entry name" value="SULFATE TRANSPORTER"/>
    <property type="match status" value="1"/>
</dbReference>
<feature type="transmembrane region" description="Helical" evidence="6">
    <location>
        <begin position="174"/>
        <end position="190"/>
    </location>
</feature>
<evidence type="ECO:0000256" key="4">
    <source>
        <dbReference type="ARBA" id="ARBA00023136"/>
    </source>
</evidence>
<dbReference type="Gene3D" id="3.30.750.24">
    <property type="entry name" value="STAS domain"/>
    <property type="match status" value="1"/>
</dbReference>
<feature type="transmembrane region" description="Helical" evidence="6">
    <location>
        <begin position="240"/>
        <end position="262"/>
    </location>
</feature>
<comment type="caution">
    <text evidence="8">The sequence shown here is derived from an EMBL/GenBank/DDBJ whole genome shotgun (WGS) entry which is preliminary data.</text>
</comment>
<organism evidence="8 9">
    <name type="scientific">Coemansia interrupta</name>
    <dbReference type="NCBI Taxonomy" id="1126814"/>
    <lineage>
        <taxon>Eukaryota</taxon>
        <taxon>Fungi</taxon>
        <taxon>Fungi incertae sedis</taxon>
        <taxon>Zoopagomycota</taxon>
        <taxon>Kickxellomycotina</taxon>
        <taxon>Kickxellomycetes</taxon>
        <taxon>Kickxellales</taxon>
        <taxon>Kickxellaceae</taxon>
        <taxon>Coemansia</taxon>
    </lineage>
</organism>
<feature type="transmembrane region" description="Helical" evidence="6">
    <location>
        <begin position="348"/>
        <end position="369"/>
    </location>
</feature>
<dbReference type="InterPro" id="IPR018045">
    <property type="entry name" value="S04_transporter_CS"/>
</dbReference>
<feature type="transmembrane region" description="Helical" evidence="6">
    <location>
        <begin position="476"/>
        <end position="493"/>
    </location>
</feature>
<feature type="transmembrane region" description="Helical" evidence="6">
    <location>
        <begin position="317"/>
        <end position="336"/>
    </location>
</feature>
<feature type="transmembrane region" description="Helical" evidence="6">
    <location>
        <begin position="274"/>
        <end position="297"/>
    </location>
</feature>
<dbReference type="CDD" id="cd07042">
    <property type="entry name" value="STAS_SulP_like_sulfate_transporter"/>
    <property type="match status" value="1"/>
</dbReference>
<dbReference type="EMBL" id="JANBUM010000367">
    <property type="protein sequence ID" value="KAJ2778139.1"/>
    <property type="molecule type" value="Genomic_DNA"/>
</dbReference>
<evidence type="ECO:0000256" key="2">
    <source>
        <dbReference type="ARBA" id="ARBA00022692"/>
    </source>
</evidence>
<keyword evidence="4 6" id="KW-0472">Membrane</keyword>
<feature type="transmembrane region" description="Helical" evidence="6">
    <location>
        <begin position="404"/>
        <end position="427"/>
    </location>
</feature>
<dbReference type="AlphaFoldDB" id="A0A9W8H8G0"/>
<feature type="region of interest" description="Disordered" evidence="5">
    <location>
        <begin position="606"/>
        <end position="630"/>
    </location>
</feature>
<keyword evidence="9" id="KW-1185">Reference proteome</keyword>
<dbReference type="PROSITE" id="PS50801">
    <property type="entry name" value="STAS"/>
    <property type="match status" value="1"/>
</dbReference>
<dbReference type="OrthoDB" id="427213at2759"/>
<sequence length="765" mass="82975">MSSNNQPAAGNGGGDSNTGSNTSSVRARSISDETGGDIDAGGNTPPLHMTASTTEATPLLAGHQSPSETLGYTAPGSSQTSLLESERLPRAPRARRRHTPNTPPRTQLPTHGHVPQFSLKWWMRRIRYYVPITGWLPNYNLGNLATDVKAGFMVACLLVPQALSYSSLTHLRPVYGLYTALVPALVYGMLGTSRHLSMGPEALVSVLTGTLVKGQLKHLFAAYSPNTPPDDTIDQFSSAVASAVALASGIFTFALGVFRFGFLDSMISESSLRGFISGAAIVVLIGQSRIVLGLPALSSVHTTPWHELKYILSNLSQVHAMTAAISLGALLFLRVLRFAKNRFKSARWLQGVPDTLVVIILATLVSWLAKLYERYSVRVFGHVDGELPHFAIPKIPALVDTKDIVSSGITITMIGVVESVIVAREYASRNHYAVSSNRELVALGVSNVIGSAFGAYPAFGSLARSKLNDRANARSQLSGIVSVTIVLVSLLHLLPYLYHLPLGVLAAIIVDAVISLLEATPRSVSFLFRVRAWSDLFLLLFICACSVIASVETGILLAVVISLVMVIKRSNMPRIKLLGRSTDNDHEFHPIDGIVPQQGLSRHQSFNGIGRDSRAPESNDTSSDEGEGETRVQHVEGVLIVRVDEPLYFANAGQLHARLNRLELYGDMRVHPSEDPRMKPTRAVVFDLIGMSDIDGSALEILLNIVREYGRRQVRVAFARVCEPVRDRFEISGMASAGGEYGFSDINDALAYLERHLTISVVTQM</sequence>
<feature type="region of interest" description="Disordered" evidence="5">
    <location>
        <begin position="1"/>
        <end position="111"/>
    </location>
</feature>
<protein>
    <recommendedName>
        <fullName evidence="7">STAS domain-containing protein</fullName>
    </recommendedName>
</protein>
<dbReference type="GO" id="GO:0016020">
    <property type="term" value="C:membrane"/>
    <property type="evidence" value="ECO:0007669"/>
    <property type="project" value="UniProtKB-SubCell"/>
</dbReference>
<feature type="transmembrane region" description="Helical" evidence="6">
    <location>
        <begin position="439"/>
        <end position="456"/>
    </location>
</feature>
<evidence type="ECO:0000313" key="9">
    <source>
        <dbReference type="Proteomes" id="UP001140172"/>
    </source>
</evidence>
<comment type="subcellular location">
    <subcellularLocation>
        <location evidence="1">Membrane</location>
        <topology evidence="1">Multi-pass membrane protein</topology>
    </subcellularLocation>
</comment>
<feature type="transmembrane region" description="Helical" evidence="6">
    <location>
        <begin position="500"/>
        <end position="517"/>
    </location>
</feature>
<evidence type="ECO:0000256" key="1">
    <source>
        <dbReference type="ARBA" id="ARBA00004141"/>
    </source>
</evidence>